<feature type="region of interest" description="Disordered" evidence="1">
    <location>
        <begin position="1"/>
        <end position="29"/>
    </location>
</feature>
<dbReference type="EMBL" id="KI396637">
    <property type="protein sequence ID" value="ERM96986.1"/>
    <property type="molecule type" value="Genomic_DNA"/>
</dbReference>
<reference evidence="3" key="1">
    <citation type="journal article" date="2013" name="Science">
        <title>The Amborella genome and the evolution of flowering plants.</title>
        <authorList>
            <consortium name="Amborella Genome Project"/>
        </authorList>
    </citation>
    <scope>NUCLEOTIDE SEQUENCE [LARGE SCALE GENOMIC DNA]</scope>
</reference>
<dbReference type="AlphaFoldDB" id="W1NN09"/>
<accession>W1NN09</accession>
<dbReference type="Proteomes" id="UP000017836">
    <property type="component" value="Unassembled WGS sequence"/>
</dbReference>
<name>W1NN09_AMBTC</name>
<keyword evidence="3" id="KW-1185">Reference proteome</keyword>
<evidence type="ECO:0000256" key="1">
    <source>
        <dbReference type="SAM" id="MobiDB-lite"/>
    </source>
</evidence>
<dbReference type="HOGENOM" id="CLU_2295496_0_0_1"/>
<organism evidence="2 3">
    <name type="scientific">Amborella trichopoda</name>
    <dbReference type="NCBI Taxonomy" id="13333"/>
    <lineage>
        <taxon>Eukaryota</taxon>
        <taxon>Viridiplantae</taxon>
        <taxon>Streptophyta</taxon>
        <taxon>Embryophyta</taxon>
        <taxon>Tracheophyta</taxon>
        <taxon>Spermatophyta</taxon>
        <taxon>Magnoliopsida</taxon>
        <taxon>Amborellales</taxon>
        <taxon>Amborellaceae</taxon>
        <taxon>Amborella</taxon>
    </lineage>
</organism>
<evidence type="ECO:0000313" key="2">
    <source>
        <dbReference type="EMBL" id="ERM96986.1"/>
    </source>
</evidence>
<gene>
    <name evidence="2" type="ORF">AMTR_s00074p00185070</name>
</gene>
<protein>
    <submittedName>
        <fullName evidence="2">Uncharacterized protein</fullName>
    </submittedName>
</protein>
<dbReference type="Gramene" id="ERM96986">
    <property type="protein sequence ID" value="ERM96986"/>
    <property type="gene ID" value="AMTR_s00074p00185070"/>
</dbReference>
<sequence>MSWSVDSWPRWSSVLPLDPGRSSRSPTSRVEVGMTSATSACMASPSRPATSVPLALKAAQKKMGASTVRLPYSSVAQSSGLHASEGMWQALLLGLVMLQGL</sequence>
<proteinExistence type="predicted"/>
<evidence type="ECO:0000313" key="3">
    <source>
        <dbReference type="Proteomes" id="UP000017836"/>
    </source>
</evidence>